<dbReference type="EMBL" id="CAICTM010000198">
    <property type="protein sequence ID" value="CAB9504491.1"/>
    <property type="molecule type" value="Genomic_DNA"/>
</dbReference>
<dbReference type="AlphaFoldDB" id="A0A9N8H7Z2"/>
<dbReference type="Proteomes" id="UP001153069">
    <property type="component" value="Unassembled WGS sequence"/>
</dbReference>
<name>A0A9N8H7Z2_9STRA</name>
<gene>
    <name evidence="2" type="ORF">SEMRO_199_G084270.1</name>
</gene>
<evidence type="ECO:0000313" key="2">
    <source>
        <dbReference type="EMBL" id="CAB9504491.1"/>
    </source>
</evidence>
<protein>
    <submittedName>
        <fullName evidence="2">Uncharacterized protein</fullName>
    </submittedName>
</protein>
<evidence type="ECO:0000313" key="3">
    <source>
        <dbReference type="Proteomes" id="UP001153069"/>
    </source>
</evidence>
<accession>A0A9N8H7Z2</accession>
<keyword evidence="1" id="KW-0732">Signal</keyword>
<feature type="chain" id="PRO_5040474950" evidence="1">
    <location>
        <begin position="16"/>
        <end position="190"/>
    </location>
</feature>
<reference evidence="2" key="1">
    <citation type="submission" date="2020-06" db="EMBL/GenBank/DDBJ databases">
        <authorList>
            <consortium name="Plant Systems Biology data submission"/>
        </authorList>
    </citation>
    <scope>NUCLEOTIDE SEQUENCE</scope>
    <source>
        <strain evidence="2">D6</strain>
    </source>
</reference>
<proteinExistence type="predicted"/>
<comment type="caution">
    <text evidence="2">The sequence shown here is derived from an EMBL/GenBank/DDBJ whole genome shotgun (WGS) entry which is preliminary data.</text>
</comment>
<feature type="signal peptide" evidence="1">
    <location>
        <begin position="1"/>
        <end position="15"/>
    </location>
</feature>
<organism evidence="2 3">
    <name type="scientific">Seminavis robusta</name>
    <dbReference type="NCBI Taxonomy" id="568900"/>
    <lineage>
        <taxon>Eukaryota</taxon>
        <taxon>Sar</taxon>
        <taxon>Stramenopiles</taxon>
        <taxon>Ochrophyta</taxon>
        <taxon>Bacillariophyta</taxon>
        <taxon>Bacillariophyceae</taxon>
        <taxon>Bacillariophycidae</taxon>
        <taxon>Naviculales</taxon>
        <taxon>Naviculaceae</taxon>
        <taxon>Seminavis</taxon>
    </lineage>
</organism>
<sequence length="190" mass="20479">MRLLLVSFLAASAAAFSINGPEKQSKTALHYYRAHSRFDVPEQGPIQVEKQGPAVLQGGAEIDWALGPEIPTSEADADSAHLPPQFDVSQQGSILVEKSGVAALQGGAEIDYFLGPPIPDGEQSSYYMEPKFDIPAQGSIMMDKHGVTQVQGGAVVDWGLPRMACMAVKETLIYPLVEQAKNKCTDKNKH</sequence>
<evidence type="ECO:0000256" key="1">
    <source>
        <dbReference type="SAM" id="SignalP"/>
    </source>
</evidence>
<keyword evidence="3" id="KW-1185">Reference proteome</keyword>